<dbReference type="PROSITE" id="PS51352">
    <property type="entry name" value="THIOREDOXIN_2"/>
    <property type="match status" value="1"/>
</dbReference>
<evidence type="ECO:0000313" key="3">
    <source>
        <dbReference type="Proteomes" id="UP000006329"/>
    </source>
</evidence>
<evidence type="ECO:0000259" key="1">
    <source>
        <dbReference type="PROSITE" id="PS51352"/>
    </source>
</evidence>
<dbReference type="RefSeq" id="WP_004476266.1">
    <property type="nucleotide sequence ID" value="NZ_AHON02000088.1"/>
</dbReference>
<protein>
    <recommendedName>
        <fullName evidence="1">Thioredoxin domain-containing protein</fullName>
    </recommendedName>
</protein>
<sequence>MIRFYSLNFHRLGFLLVLSMNSEPHFRIISFFSVGNYRYFRILLSFVFCILTVHCALSEQPNLGIQEFQGITLDGIPVRLSEVKAPRLVLNVYGPNCVPCIKEIPALNYLYLDMQKDPKIQFYMAVDPTLFFDEPETMSEEELLAQGIPLVKEEIRKYGIQVPTLLMKKPFRVSRTDSIVTGTPETLLFKTKPFVLYYNFIGPISEEANPQRLIVDQKVLFFKRMAGSS</sequence>
<gene>
    <name evidence="2" type="ORF">LEP1GSC179_0630</name>
</gene>
<proteinExistence type="predicted"/>
<dbReference type="AlphaFoldDB" id="A0A0E2B934"/>
<dbReference type="InterPro" id="IPR013766">
    <property type="entry name" value="Thioredoxin_domain"/>
</dbReference>
<dbReference type="InterPro" id="IPR036249">
    <property type="entry name" value="Thioredoxin-like_sf"/>
</dbReference>
<keyword evidence="3" id="KW-1185">Reference proteome</keyword>
<organism evidence="2 3">
    <name type="scientific">Leptospira santarosai str. MOR084</name>
    <dbReference type="NCBI Taxonomy" id="1049984"/>
    <lineage>
        <taxon>Bacteria</taxon>
        <taxon>Pseudomonadati</taxon>
        <taxon>Spirochaetota</taxon>
        <taxon>Spirochaetia</taxon>
        <taxon>Leptospirales</taxon>
        <taxon>Leptospiraceae</taxon>
        <taxon>Leptospira</taxon>
    </lineage>
</organism>
<name>A0A0E2B934_9LEPT</name>
<accession>A0A0E2B934</accession>
<evidence type="ECO:0000313" key="2">
    <source>
        <dbReference type="EMBL" id="EKO31856.1"/>
    </source>
</evidence>
<feature type="domain" description="Thioredoxin" evidence="1">
    <location>
        <begin position="59"/>
        <end position="220"/>
    </location>
</feature>
<dbReference type="Gene3D" id="3.40.30.10">
    <property type="entry name" value="Glutaredoxin"/>
    <property type="match status" value="1"/>
</dbReference>
<comment type="caution">
    <text evidence="2">The sequence shown here is derived from an EMBL/GenBank/DDBJ whole genome shotgun (WGS) entry which is preliminary data.</text>
</comment>
<dbReference type="EMBL" id="AHON02000088">
    <property type="protein sequence ID" value="EKO31856.1"/>
    <property type="molecule type" value="Genomic_DNA"/>
</dbReference>
<reference evidence="2" key="1">
    <citation type="submission" date="2012-10" db="EMBL/GenBank/DDBJ databases">
        <authorList>
            <person name="Harkins D.M."/>
            <person name="Durkin A.S."/>
            <person name="Brinkac L.M."/>
            <person name="Haft D.H."/>
            <person name="Selengut J.D."/>
            <person name="Sanka R."/>
            <person name="DePew J."/>
            <person name="Purushe J."/>
            <person name="Matthias M.A."/>
            <person name="Vinetz J.M."/>
            <person name="Sutton G.G."/>
            <person name="Nierman W.C."/>
            <person name="Fouts D.E."/>
        </authorList>
    </citation>
    <scope>NUCLEOTIDE SEQUENCE [LARGE SCALE GENOMIC DNA]</scope>
    <source>
        <strain evidence="2">MOR084</strain>
    </source>
</reference>
<dbReference type="SUPFAM" id="SSF52833">
    <property type="entry name" value="Thioredoxin-like"/>
    <property type="match status" value="1"/>
</dbReference>
<dbReference type="Proteomes" id="UP000006329">
    <property type="component" value="Unassembled WGS sequence"/>
</dbReference>